<gene>
    <name evidence="1" type="ORF">K431DRAFT_285782</name>
</gene>
<name>A0A9P4UNA4_9PEZI</name>
<sequence length="97" mass="10553">MTLRPCPPRLNNDRISPAPFLPVARYNAVSTCPIPCLPPTPPSRAEKMEKERCHSPPPISLSPFDPEKHALHLCAPGIHIPGSLTANPATLRFDTLA</sequence>
<reference evidence="1" key="1">
    <citation type="journal article" date="2020" name="Stud. Mycol.">
        <title>101 Dothideomycetes genomes: a test case for predicting lifestyles and emergence of pathogens.</title>
        <authorList>
            <person name="Haridas S."/>
            <person name="Albert R."/>
            <person name="Binder M."/>
            <person name="Bloem J."/>
            <person name="Labutti K."/>
            <person name="Salamov A."/>
            <person name="Andreopoulos B."/>
            <person name="Baker S."/>
            <person name="Barry K."/>
            <person name="Bills G."/>
            <person name="Bluhm B."/>
            <person name="Cannon C."/>
            <person name="Castanera R."/>
            <person name="Culley D."/>
            <person name="Daum C."/>
            <person name="Ezra D."/>
            <person name="Gonzalez J."/>
            <person name="Henrissat B."/>
            <person name="Kuo A."/>
            <person name="Liang C."/>
            <person name="Lipzen A."/>
            <person name="Lutzoni F."/>
            <person name="Magnuson J."/>
            <person name="Mondo S."/>
            <person name="Nolan M."/>
            <person name="Ohm R."/>
            <person name="Pangilinan J."/>
            <person name="Park H.-J."/>
            <person name="Ramirez L."/>
            <person name="Alfaro M."/>
            <person name="Sun H."/>
            <person name="Tritt A."/>
            <person name="Yoshinaga Y."/>
            <person name="Zwiers L.-H."/>
            <person name="Turgeon B."/>
            <person name="Goodwin S."/>
            <person name="Spatafora J."/>
            <person name="Crous P."/>
            <person name="Grigoriev I."/>
        </authorList>
    </citation>
    <scope>NUCLEOTIDE SEQUENCE</scope>
    <source>
        <strain evidence="1">CBS 116435</strain>
    </source>
</reference>
<proteinExistence type="predicted"/>
<keyword evidence="2" id="KW-1185">Reference proteome</keyword>
<evidence type="ECO:0000313" key="1">
    <source>
        <dbReference type="EMBL" id="KAF2720479.1"/>
    </source>
</evidence>
<dbReference type="EMBL" id="MU003799">
    <property type="protein sequence ID" value="KAF2720479.1"/>
    <property type="molecule type" value="Genomic_DNA"/>
</dbReference>
<organism evidence="1 2">
    <name type="scientific">Polychaeton citri CBS 116435</name>
    <dbReference type="NCBI Taxonomy" id="1314669"/>
    <lineage>
        <taxon>Eukaryota</taxon>
        <taxon>Fungi</taxon>
        <taxon>Dikarya</taxon>
        <taxon>Ascomycota</taxon>
        <taxon>Pezizomycotina</taxon>
        <taxon>Dothideomycetes</taxon>
        <taxon>Dothideomycetidae</taxon>
        <taxon>Capnodiales</taxon>
        <taxon>Capnodiaceae</taxon>
        <taxon>Polychaeton</taxon>
    </lineage>
</organism>
<dbReference type="AlphaFoldDB" id="A0A9P4UNA4"/>
<protein>
    <submittedName>
        <fullName evidence="1">Uncharacterized protein</fullName>
    </submittedName>
</protein>
<dbReference type="Proteomes" id="UP000799441">
    <property type="component" value="Unassembled WGS sequence"/>
</dbReference>
<comment type="caution">
    <text evidence="1">The sequence shown here is derived from an EMBL/GenBank/DDBJ whole genome shotgun (WGS) entry which is preliminary data.</text>
</comment>
<accession>A0A9P4UNA4</accession>
<evidence type="ECO:0000313" key="2">
    <source>
        <dbReference type="Proteomes" id="UP000799441"/>
    </source>
</evidence>